<keyword evidence="2" id="KW-1185">Reference proteome</keyword>
<sequence length="57" mass="6158">MANNVMALRFGKGMQDERPLSLNLVHARCGAPAEPAVRCTACHDVPLSDVVVTLEPR</sequence>
<evidence type="ECO:0000313" key="1">
    <source>
        <dbReference type="EMBL" id="GHH85716.1"/>
    </source>
</evidence>
<accession>A0A919GJR7</accession>
<protein>
    <submittedName>
        <fullName evidence="1">Uncharacterized protein</fullName>
    </submittedName>
</protein>
<dbReference type="Proteomes" id="UP000603708">
    <property type="component" value="Unassembled WGS sequence"/>
</dbReference>
<proteinExistence type="predicted"/>
<organism evidence="1 2">
    <name type="scientific">Streptomyces sulfonofaciens</name>
    <dbReference type="NCBI Taxonomy" id="68272"/>
    <lineage>
        <taxon>Bacteria</taxon>
        <taxon>Bacillati</taxon>
        <taxon>Actinomycetota</taxon>
        <taxon>Actinomycetes</taxon>
        <taxon>Kitasatosporales</taxon>
        <taxon>Streptomycetaceae</taxon>
        <taxon>Streptomyces</taxon>
    </lineage>
</organism>
<comment type="caution">
    <text evidence="1">The sequence shown here is derived from an EMBL/GenBank/DDBJ whole genome shotgun (WGS) entry which is preliminary data.</text>
</comment>
<dbReference type="EMBL" id="BNCD01000019">
    <property type="protein sequence ID" value="GHH85716.1"/>
    <property type="molecule type" value="Genomic_DNA"/>
</dbReference>
<dbReference type="RefSeq" id="WP_189936546.1">
    <property type="nucleotide sequence ID" value="NZ_BNCD01000019.1"/>
</dbReference>
<reference evidence="1" key="1">
    <citation type="journal article" date="2014" name="Int. J. Syst. Evol. Microbiol.">
        <title>Complete genome sequence of Corynebacterium casei LMG S-19264T (=DSM 44701T), isolated from a smear-ripened cheese.</title>
        <authorList>
            <consortium name="US DOE Joint Genome Institute (JGI-PGF)"/>
            <person name="Walter F."/>
            <person name="Albersmeier A."/>
            <person name="Kalinowski J."/>
            <person name="Ruckert C."/>
        </authorList>
    </citation>
    <scope>NUCLEOTIDE SEQUENCE</scope>
    <source>
        <strain evidence="1">JCM 5069</strain>
    </source>
</reference>
<evidence type="ECO:0000313" key="2">
    <source>
        <dbReference type="Proteomes" id="UP000603708"/>
    </source>
</evidence>
<reference evidence="1" key="2">
    <citation type="submission" date="2020-09" db="EMBL/GenBank/DDBJ databases">
        <authorList>
            <person name="Sun Q."/>
            <person name="Ohkuma M."/>
        </authorList>
    </citation>
    <scope>NUCLEOTIDE SEQUENCE</scope>
    <source>
        <strain evidence="1">JCM 5069</strain>
    </source>
</reference>
<dbReference type="AlphaFoldDB" id="A0A919GJR7"/>
<name>A0A919GJR7_9ACTN</name>
<gene>
    <name evidence="1" type="ORF">GCM10018793_54820</name>
</gene>